<reference evidence="2 3" key="1">
    <citation type="journal article" date="2020" name="ISME J.">
        <title>Uncovering the hidden diversity of litter-decomposition mechanisms in mushroom-forming fungi.</title>
        <authorList>
            <person name="Floudas D."/>
            <person name="Bentzer J."/>
            <person name="Ahren D."/>
            <person name="Johansson T."/>
            <person name="Persson P."/>
            <person name="Tunlid A."/>
        </authorList>
    </citation>
    <scope>NUCLEOTIDE SEQUENCE [LARGE SCALE GENOMIC DNA]</scope>
    <source>
        <strain evidence="2 3">CBS 175.51</strain>
    </source>
</reference>
<dbReference type="EMBL" id="JAACJK010000001">
    <property type="protein sequence ID" value="KAF5342127.1"/>
    <property type="molecule type" value="Genomic_DNA"/>
</dbReference>
<organism evidence="2 3">
    <name type="scientific">Ephemerocybe angulata</name>
    <dbReference type="NCBI Taxonomy" id="980116"/>
    <lineage>
        <taxon>Eukaryota</taxon>
        <taxon>Fungi</taxon>
        <taxon>Dikarya</taxon>
        <taxon>Basidiomycota</taxon>
        <taxon>Agaricomycotina</taxon>
        <taxon>Agaricomycetes</taxon>
        <taxon>Agaricomycetidae</taxon>
        <taxon>Agaricales</taxon>
        <taxon>Agaricineae</taxon>
        <taxon>Psathyrellaceae</taxon>
        <taxon>Ephemerocybe</taxon>
    </lineage>
</organism>
<feature type="region of interest" description="Disordered" evidence="1">
    <location>
        <begin position="483"/>
        <end position="516"/>
    </location>
</feature>
<feature type="region of interest" description="Disordered" evidence="1">
    <location>
        <begin position="426"/>
        <end position="452"/>
    </location>
</feature>
<accession>A0A8H5CK38</accession>
<keyword evidence="3" id="KW-1185">Reference proteome</keyword>
<proteinExistence type="predicted"/>
<feature type="compositionally biased region" description="Polar residues" evidence="1">
    <location>
        <begin position="485"/>
        <end position="496"/>
    </location>
</feature>
<sequence>MRITYLLEPYFKGGVEHRDEGNGFLPRTLRDGQEVCAILSRKQLLPSKRVLLEELLDERQRLVKRRIRLKQRRLDSSTIDTGESLLDAAQPISSQVPEGDVDPSLLDDLLIGHIPQILRNTPILLPPEPRLGEVLVQLRDHLILPLLQPRHTLFLGQLEDTIIKLLPQLDGTGRDLVDGLAKLRSHGENTAGRLRVRSLPLSIVNASSGDDEVLDGGAGVRLLRDHDATGEEETIEGHGLDAEARNGPVTGEVLVDILRRTEAGATNEDDVGVLTDRAVGREDGLVEVLERVVSPGTSTSPLHDDGEVGVGRGDVDDLTDAVDGTRLERDVLDSSGLESLNDLDSLLGGGDASSNTEAFDGEPLLPHLLPERELEGELARVDVEGVEGNADAIGNQLLNLSDLGTKSLCVVVSSTRQLDVVSSIQDGTDKAGLDSGRGHTSNHDGGLSEQTRERGIEEELALAANHVLVLDVDRAVELDVALATKPSNDDPNTTTLEVPRRERTNAAGASRTEVNGVSGSLGEVRGLAPVDRRGEDLFAQRTGDRSRELAQVGTCKYQFVVDGNLEVLRLPELLTLQIVLDQLLSQLGEIGAVVWDADDQETDREDGLALGEGDLALIGAASSLDLAEGGDEAEESLGRAGDDEGLGAVVEGDEELRVLGEVLVSLRDMWFKLLQDETGDGQHGAGSALTTLDGVLHDGWVDGGDGEGLLATEAGIEEPFEGLARVGGELLKGRRR</sequence>
<comment type="caution">
    <text evidence="2">The sequence shown here is derived from an EMBL/GenBank/DDBJ whole genome shotgun (WGS) entry which is preliminary data.</text>
</comment>
<evidence type="ECO:0000256" key="1">
    <source>
        <dbReference type="SAM" id="MobiDB-lite"/>
    </source>
</evidence>
<gene>
    <name evidence="2" type="ORF">D9611_001434</name>
</gene>
<dbReference type="AlphaFoldDB" id="A0A8H5CK38"/>
<evidence type="ECO:0000313" key="2">
    <source>
        <dbReference type="EMBL" id="KAF5342127.1"/>
    </source>
</evidence>
<dbReference type="OrthoDB" id="5428522at2759"/>
<name>A0A8H5CK38_9AGAR</name>
<dbReference type="Proteomes" id="UP000541558">
    <property type="component" value="Unassembled WGS sequence"/>
</dbReference>
<feature type="region of interest" description="Disordered" evidence="1">
    <location>
        <begin position="295"/>
        <end position="317"/>
    </location>
</feature>
<protein>
    <submittedName>
        <fullName evidence="2">Uncharacterized protein</fullName>
    </submittedName>
</protein>
<evidence type="ECO:0000313" key="3">
    <source>
        <dbReference type="Proteomes" id="UP000541558"/>
    </source>
</evidence>